<dbReference type="GO" id="GO:0051302">
    <property type="term" value="P:regulation of cell division"/>
    <property type="evidence" value="ECO:0007669"/>
    <property type="project" value="TreeGrafter"/>
</dbReference>
<keyword evidence="1" id="KW-0808">Transferase</keyword>
<dbReference type="OrthoDB" id="9813719at2"/>
<feature type="domain" description="Fido" evidence="8">
    <location>
        <begin position="93"/>
        <end position="251"/>
    </location>
</feature>
<dbReference type="SUPFAM" id="SSF140931">
    <property type="entry name" value="Fic-like"/>
    <property type="match status" value="1"/>
</dbReference>
<dbReference type="Pfam" id="PF02661">
    <property type="entry name" value="Fic"/>
    <property type="match status" value="1"/>
</dbReference>
<gene>
    <name evidence="9" type="ORF">CVIC8964_1529</name>
</gene>
<dbReference type="InterPro" id="IPR003812">
    <property type="entry name" value="Fido"/>
</dbReference>
<organism evidence="9 10">
    <name type="scientific">Campylobacter vicugnae</name>
    <dbReference type="NCBI Taxonomy" id="1660076"/>
    <lineage>
        <taxon>Bacteria</taxon>
        <taxon>Pseudomonadati</taxon>
        <taxon>Campylobacterota</taxon>
        <taxon>Epsilonproteobacteria</taxon>
        <taxon>Campylobacterales</taxon>
        <taxon>Campylobacteraceae</taxon>
        <taxon>Campylobacter</taxon>
    </lineage>
</organism>
<comment type="catalytic activity">
    <reaction evidence="6">
        <text>L-threonyl-[protein] + ATP = 3-O-(5'-adenylyl)-L-threonyl-[protein] + diphosphate</text>
        <dbReference type="Rhea" id="RHEA:54292"/>
        <dbReference type="Rhea" id="RHEA-COMP:11060"/>
        <dbReference type="Rhea" id="RHEA-COMP:13847"/>
        <dbReference type="ChEBI" id="CHEBI:30013"/>
        <dbReference type="ChEBI" id="CHEBI:30616"/>
        <dbReference type="ChEBI" id="CHEBI:33019"/>
        <dbReference type="ChEBI" id="CHEBI:138113"/>
        <dbReference type="EC" id="2.7.7.108"/>
    </reaction>
</comment>
<evidence type="ECO:0000256" key="7">
    <source>
        <dbReference type="ARBA" id="ARBA00048696"/>
    </source>
</evidence>
<protein>
    <recommendedName>
        <fullName evidence="5">protein adenylyltransferase</fullName>
        <ecNumber evidence="5">2.7.7.108</ecNumber>
    </recommendedName>
</protein>
<dbReference type="PANTHER" id="PTHR39560">
    <property type="entry name" value="PROTEIN ADENYLYLTRANSFERASE FIC-RELATED"/>
    <property type="match status" value="1"/>
</dbReference>
<sequence>MKYIAQYTQIDENDNINLNNIEIAVGLGLVDNLKPSQYFYQVLDESQTYKELDCKIKNYYDGKSLSQGEKAQKECDIVSINIAKYLEKNGFKFSPMTLKLIHKNIFTGAFEQTLEKYIGVFRDVNITKDEDILGGRSVIYADYDEINELLEYDFELERKKDYANMNRESQAMSVAKFISGIWQIHPFREGNTRTIAVFTIKYLQNKGFDINNNVFKEYSKYFRDALVKANYENMREGIKSDFTYLESFFNKFILNKETRLKPFDS</sequence>
<keyword evidence="4" id="KW-0067">ATP-binding</keyword>
<evidence type="ECO:0000256" key="5">
    <source>
        <dbReference type="ARBA" id="ARBA00034531"/>
    </source>
</evidence>
<reference evidence="9 10" key="1">
    <citation type="journal article" date="2017" name="Genome Biol. Evol.">
        <title>Comparative Genomic Analysis Identifies a Campylobacter Clade Deficient in Selenium Metabolism.</title>
        <authorList>
            <person name="Miller W.G."/>
            <person name="Yee E."/>
            <person name="Lopes B.S."/>
            <person name="Chapman M.H."/>
            <person name="Huynh S."/>
            <person name="Bono J.L."/>
            <person name="Parker C.T."/>
            <person name="Strachan N.J.C."/>
            <person name="Forbes K.J."/>
        </authorList>
    </citation>
    <scope>NUCLEOTIDE SEQUENCE [LARGE SCALE GENOMIC DNA]</scope>
    <source>
        <strain evidence="9 10">RM8964</strain>
    </source>
</reference>
<evidence type="ECO:0000256" key="2">
    <source>
        <dbReference type="ARBA" id="ARBA00022695"/>
    </source>
</evidence>
<dbReference type="Proteomes" id="UP000194265">
    <property type="component" value="Chromosome"/>
</dbReference>
<dbReference type="PROSITE" id="PS51459">
    <property type="entry name" value="FIDO"/>
    <property type="match status" value="1"/>
</dbReference>
<dbReference type="STRING" id="1660074.CVIC8964_1529"/>
<evidence type="ECO:0000259" key="8">
    <source>
        <dbReference type="PROSITE" id="PS51459"/>
    </source>
</evidence>
<dbReference type="EMBL" id="CP018791">
    <property type="protein sequence ID" value="ARR02908.1"/>
    <property type="molecule type" value="Genomic_DNA"/>
</dbReference>
<evidence type="ECO:0000256" key="3">
    <source>
        <dbReference type="ARBA" id="ARBA00022741"/>
    </source>
</evidence>
<proteinExistence type="predicted"/>
<evidence type="ECO:0000256" key="1">
    <source>
        <dbReference type="ARBA" id="ARBA00022679"/>
    </source>
</evidence>
<evidence type="ECO:0000256" key="4">
    <source>
        <dbReference type="ARBA" id="ARBA00022840"/>
    </source>
</evidence>
<dbReference type="AlphaFoldDB" id="A0A1X9T339"/>
<dbReference type="GO" id="GO:0005524">
    <property type="term" value="F:ATP binding"/>
    <property type="evidence" value="ECO:0007669"/>
    <property type="project" value="UniProtKB-KW"/>
</dbReference>
<dbReference type="EC" id="2.7.7.108" evidence="5"/>
<dbReference type="RefSeq" id="WP_086334069.1">
    <property type="nucleotide sequence ID" value="NZ_CP018791.1"/>
</dbReference>
<dbReference type="InterPro" id="IPR036597">
    <property type="entry name" value="Fido-like_dom_sf"/>
</dbReference>
<name>A0A1X9T339_9BACT</name>
<comment type="catalytic activity">
    <reaction evidence="7">
        <text>L-tyrosyl-[protein] + ATP = O-(5'-adenylyl)-L-tyrosyl-[protein] + diphosphate</text>
        <dbReference type="Rhea" id="RHEA:54288"/>
        <dbReference type="Rhea" id="RHEA-COMP:10136"/>
        <dbReference type="Rhea" id="RHEA-COMP:13846"/>
        <dbReference type="ChEBI" id="CHEBI:30616"/>
        <dbReference type="ChEBI" id="CHEBI:33019"/>
        <dbReference type="ChEBI" id="CHEBI:46858"/>
        <dbReference type="ChEBI" id="CHEBI:83624"/>
        <dbReference type="EC" id="2.7.7.108"/>
    </reaction>
</comment>
<dbReference type="Gene3D" id="1.10.3290.10">
    <property type="entry name" value="Fido-like domain"/>
    <property type="match status" value="1"/>
</dbReference>
<keyword evidence="3" id="KW-0547">Nucleotide-binding</keyword>
<accession>A0A1X9T339</accession>
<keyword evidence="2" id="KW-0548">Nucleotidyltransferase</keyword>
<dbReference type="GO" id="GO:0070733">
    <property type="term" value="F:AMPylase activity"/>
    <property type="evidence" value="ECO:0007669"/>
    <property type="project" value="UniProtKB-EC"/>
</dbReference>
<evidence type="ECO:0000313" key="10">
    <source>
        <dbReference type="Proteomes" id="UP000194265"/>
    </source>
</evidence>
<evidence type="ECO:0000313" key="9">
    <source>
        <dbReference type="EMBL" id="ARR02908.1"/>
    </source>
</evidence>
<evidence type="ECO:0000256" key="6">
    <source>
        <dbReference type="ARBA" id="ARBA00047939"/>
    </source>
</evidence>
<dbReference type="PANTHER" id="PTHR39560:SF1">
    <property type="entry name" value="PROTEIN ADENYLYLTRANSFERASE FIC-RELATED"/>
    <property type="match status" value="1"/>
</dbReference>